<evidence type="ECO:0000256" key="5">
    <source>
        <dbReference type="SAM" id="Phobius"/>
    </source>
</evidence>
<evidence type="ECO:0000313" key="7">
    <source>
        <dbReference type="EMBL" id="MFD2033482.1"/>
    </source>
</evidence>
<feature type="domain" description="SLC26A/SulP transporter" evidence="6">
    <location>
        <begin position="12"/>
        <end position="388"/>
    </location>
</feature>
<dbReference type="Pfam" id="PF00916">
    <property type="entry name" value="Sulfate_transp"/>
    <property type="match status" value="1"/>
</dbReference>
<feature type="transmembrane region" description="Helical" evidence="5">
    <location>
        <begin position="121"/>
        <end position="139"/>
    </location>
</feature>
<feature type="transmembrane region" description="Helical" evidence="5">
    <location>
        <begin position="12"/>
        <end position="34"/>
    </location>
</feature>
<accession>A0ABW4VFU1</accession>
<evidence type="ECO:0000256" key="3">
    <source>
        <dbReference type="ARBA" id="ARBA00022989"/>
    </source>
</evidence>
<dbReference type="PANTHER" id="PTHR11814">
    <property type="entry name" value="SULFATE TRANSPORTER"/>
    <property type="match status" value="1"/>
</dbReference>
<dbReference type="InterPro" id="IPR001902">
    <property type="entry name" value="SLC26A/SulP_fam"/>
</dbReference>
<feature type="transmembrane region" description="Helical" evidence="5">
    <location>
        <begin position="201"/>
        <end position="219"/>
    </location>
</feature>
<evidence type="ECO:0000256" key="1">
    <source>
        <dbReference type="ARBA" id="ARBA00004141"/>
    </source>
</evidence>
<feature type="transmembrane region" description="Helical" evidence="5">
    <location>
        <begin position="40"/>
        <end position="57"/>
    </location>
</feature>
<feature type="transmembrane region" description="Helical" evidence="5">
    <location>
        <begin position="172"/>
        <end position="189"/>
    </location>
</feature>
<keyword evidence="8" id="KW-1185">Reference proteome</keyword>
<keyword evidence="4 5" id="KW-0472">Membrane</keyword>
<feature type="transmembrane region" description="Helical" evidence="5">
    <location>
        <begin position="262"/>
        <end position="281"/>
    </location>
</feature>
<dbReference type="EMBL" id="JBHUHR010000003">
    <property type="protein sequence ID" value="MFD2033482.1"/>
    <property type="molecule type" value="Genomic_DNA"/>
</dbReference>
<dbReference type="RefSeq" id="WP_376882896.1">
    <property type="nucleotide sequence ID" value="NZ_JBHUHR010000003.1"/>
</dbReference>
<evidence type="ECO:0000259" key="6">
    <source>
        <dbReference type="Pfam" id="PF00916"/>
    </source>
</evidence>
<dbReference type="InterPro" id="IPR011547">
    <property type="entry name" value="SLC26A/SulP_dom"/>
</dbReference>
<evidence type="ECO:0000256" key="2">
    <source>
        <dbReference type="ARBA" id="ARBA00022692"/>
    </source>
</evidence>
<organism evidence="7 8">
    <name type="scientific">Belliella marina</name>
    <dbReference type="NCBI Taxonomy" id="1644146"/>
    <lineage>
        <taxon>Bacteria</taxon>
        <taxon>Pseudomonadati</taxon>
        <taxon>Bacteroidota</taxon>
        <taxon>Cytophagia</taxon>
        <taxon>Cytophagales</taxon>
        <taxon>Cyclobacteriaceae</taxon>
        <taxon>Belliella</taxon>
    </lineage>
</organism>
<keyword evidence="3 5" id="KW-1133">Transmembrane helix</keyword>
<evidence type="ECO:0000256" key="4">
    <source>
        <dbReference type="ARBA" id="ARBA00023136"/>
    </source>
</evidence>
<proteinExistence type="predicted"/>
<gene>
    <name evidence="7" type="ORF">ACFSKL_01710</name>
</gene>
<dbReference type="Proteomes" id="UP001597361">
    <property type="component" value="Unassembled WGS sequence"/>
</dbReference>
<sequence length="521" mass="55842">MNKPKSLFSHLGSDLPAGLVVFLVALPLCLGIALSSGAPLFSGIIAGVIGGIVIGYLSGSNTSVSGPAAGLTVIVLNAIADLGAFDVFLLAVVLAGIFQIILGIIKAGVIGYYFPTSVIKGMLAGIGIILIIKQIPYAFGVNETKNLAKYVPFINDWEAVMDLKNLANEFDFGALIITIVSLVILILWDKPFIKKSKLSKVIPGPLLVVILGIGINKFFKFVVPSLYLDTEDKVVLPQVESWDGFTGLFTFPDFSAIGNSEVWIVAFTIAIIASLETLLSLEAADKIDPYKRVSPPNRELFAQGTGNIINGLVGGLPVTAVIVRSSANVTSGSRTKMSAIFHGILLVLSVLLIPGLLNLIPLACLAAILLQVGYKLAKISLFKTQARLGWDQFLPFVVTILGIVIFDLLIGIGLGMGVAIVYILLRNFQNSHVLMVKDNKDSPDSIRIVLSEEVSFLNKGSLIKTLEDIPNGKHVIIDGSNSKIIDYDVLEVIENFKINAKERDIEVDTIKIKSVKIGGLH</sequence>
<comment type="subcellular location">
    <subcellularLocation>
        <location evidence="1">Membrane</location>
        <topology evidence="1">Multi-pass membrane protein</topology>
    </subcellularLocation>
</comment>
<protein>
    <submittedName>
        <fullName evidence="7">SulP family inorganic anion transporter</fullName>
    </submittedName>
</protein>
<feature type="transmembrane region" description="Helical" evidence="5">
    <location>
        <begin position="344"/>
        <end position="373"/>
    </location>
</feature>
<keyword evidence="2 5" id="KW-0812">Transmembrane</keyword>
<feature type="transmembrane region" description="Helical" evidence="5">
    <location>
        <begin position="88"/>
        <end position="114"/>
    </location>
</feature>
<feature type="transmembrane region" description="Helical" evidence="5">
    <location>
        <begin position="393"/>
        <end position="425"/>
    </location>
</feature>
<reference evidence="8" key="1">
    <citation type="journal article" date="2019" name="Int. J. Syst. Evol. Microbiol.">
        <title>The Global Catalogue of Microorganisms (GCM) 10K type strain sequencing project: providing services to taxonomists for standard genome sequencing and annotation.</title>
        <authorList>
            <consortium name="The Broad Institute Genomics Platform"/>
            <consortium name="The Broad Institute Genome Sequencing Center for Infectious Disease"/>
            <person name="Wu L."/>
            <person name="Ma J."/>
        </authorList>
    </citation>
    <scope>NUCLEOTIDE SEQUENCE [LARGE SCALE GENOMIC DNA]</scope>
    <source>
        <strain evidence="8">CGMCC 1.15180</strain>
    </source>
</reference>
<name>A0ABW4VFU1_9BACT</name>
<comment type="caution">
    <text evidence="7">The sequence shown here is derived from an EMBL/GenBank/DDBJ whole genome shotgun (WGS) entry which is preliminary data.</text>
</comment>
<evidence type="ECO:0000313" key="8">
    <source>
        <dbReference type="Proteomes" id="UP001597361"/>
    </source>
</evidence>